<evidence type="ECO:0000259" key="1">
    <source>
        <dbReference type="Pfam" id="PF05157"/>
    </source>
</evidence>
<feature type="domain" description="Type II secretion system protein GspE N-terminal" evidence="1">
    <location>
        <begin position="18"/>
        <end position="100"/>
    </location>
</feature>
<evidence type="ECO:0000313" key="2">
    <source>
        <dbReference type="EMBL" id="BBH95750.1"/>
    </source>
</evidence>
<name>A0A455T8H6_9CHLR</name>
<organism evidence="2">
    <name type="scientific">Thermogemmatispora argillosa</name>
    <dbReference type="NCBI Taxonomy" id="2045280"/>
    <lineage>
        <taxon>Bacteria</taxon>
        <taxon>Bacillati</taxon>
        <taxon>Chloroflexota</taxon>
        <taxon>Ktedonobacteria</taxon>
        <taxon>Thermogemmatisporales</taxon>
        <taxon>Thermogemmatisporaceae</taxon>
        <taxon>Thermogemmatispora</taxon>
    </lineage>
</organism>
<dbReference type="EMBL" id="AP019377">
    <property type="protein sequence ID" value="BBH95750.1"/>
    <property type="molecule type" value="Genomic_DNA"/>
</dbReference>
<sequence length="126" mass="14196">MGTLKEMAYLARSGPLPRLPSLRYVPVRYRRWLPLSVAKRYQCLVIGAAQGVATVALAHSGDAAFYALLEELTACTVFPVLVPPSALRLAIKRLERDRRRPSLSMRPTYFLHPYQIRTLSQLSLLS</sequence>
<protein>
    <recommendedName>
        <fullName evidence="1">Type II secretion system protein GspE N-terminal domain-containing protein</fullName>
    </recommendedName>
</protein>
<dbReference type="SUPFAM" id="SSF160246">
    <property type="entry name" value="EspE N-terminal domain-like"/>
    <property type="match status" value="1"/>
</dbReference>
<dbReference type="InterPro" id="IPR037257">
    <property type="entry name" value="T2SS_E_N_sf"/>
</dbReference>
<gene>
    <name evidence="2" type="ORF">KTA_39490</name>
</gene>
<dbReference type="Gene3D" id="3.30.300.160">
    <property type="entry name" value="Type II secretion system, protein E, N-terminal domain"/>
    <property type="match status" value="1"/>
</dbReference>
<dbReference type="InterPro" id="IPR007831">
    <property type="entry name" value="T2SS_GspE_N"/>
</dbReference>
<accession>A0A455T8H6</accession>
<proteinExistence type="predicted"/>
<reference evidence="2" key="1">
    <citation type="submission" date="2018-12" db="EMBL/GenBank/DDBJ databases">
        <title>Novel natural products biosynthetic potential of the class Ktedonobacteria.</title>
        <authorList>
            <person name="Zheng Y."/>
            <person name="Saitou A."/>
            <person name="Wang C.M."/>
            <person name="Toyoda A."/>
            <person name="Minakuchi Y."/>
            <person name="Sekiguchi Y."/>
            <person name="Ueda K."/>
            <person name="Takano H."/>
            <person name="Sakai Y."/>
            <person name="Yokota A."/>
            <person name="Yabe S."/>
        </authorList>
    </citation>
    <scope>NUCLEOTIDE SEQUENCE</scope>
    <source>
        <strain evidence="2">A3-2</strain>
    </source>
</reference>
<dbReference type="Pfam" id="PF05157">
    <property type="entry name" value="MshEN"/>
    <property type="match status" value="1"/>
</dbReference>
<dbReference type="AlphaFoldDB" id="A0A455T8H6"/>